<dbReference type="RefSeq" id="WP_191813881.1">
    <property type="nucleotide sequence ID" value="NZ_JACSPV010000026.1"/>
</dbReference>
<keyword evidence="3" id="KW-1185">Reference proteome</keyword>
<evidence type="ECO:0000313" key="2">
    <source>
        <dbReference type="EMBL" id="MBD8006226.1"/>
    </source>
</evidence>
<sequence length="87" mass="9941">MKKAKIVLFILLLMDLFFLVNYFINWGSQLNALWVAIFLIGIILSIITLRKPKEKLDVDILSIGVLVLSVSSIGGYIFNFYLTHFFG</sequence>
<feature type="transmembrane region" description="Helical" evidence="1">
    <location>
        <begin position="7"/>
        <end position="24"/>
    </location>
</feature>
<evidence type="ECO:0000313" key="3">
    <source>
        <dbReference type="Proteomes" id="UP000648182"/>
    </source>
</evidence>
<organism evidence="2 3">
    <name type="scientific">Bacillus norwichensis</name>
    <dbReference type="NCBI Taxonomy" id="2762217"/>
    <lineage>
        <taxon>Bacteria</taxon>
        <taxon>Bacillati</taxon>
        <taxon>Bacillota</taxon>
        <taxon>Bacilli</taxon>
        <taxon>Bacillales</taxon>
        <taxon>Bacillaceae</taxon>
        <taxon>Bacillus</taxon>
    </lineage>
</organism>
<reference evidence="2 3" key="1">
    <citation type="submission" date="2020-08" db="EMBL/GenBank/DDBJ databases">
        <title>A Genomic Blueprint of the Chicken Gut Microbiome.</title>
        <authorList>
            <person name="Gilroy R."/>
            <person name="Ravi A."/>
            <person name="Getino M."/>
            <person name="Pursley I."/>
            <person name="Horton D.L."/>
            <person name="Alikhan N.-F."/>
            <person name="Baker D."/>
            <person name="Gharbi K."/>
            <person name="Hall N."/>
            <person name="Watson M."/>
            <person name="Adriaenssens E.M."/>
            <person name="Foster-Nyarko E."/>
            <person name="Jarju S."/>
            <person name="Secka A."/>
            <person name="Antonio M."/>
            <person name="Oren A."/>
            <person name="Chaudhuri R."/>
            <person name="La Ragione R.M."/>
            <person name="Hildebrand F."/>
            <person name="Pallen M.J."/>
        </authorList>
    </citation>
    <scope>NUCLEOTIDE SEQUENCE [LARGE SCALE GENOMIC DNA]</scope>
    <source>
        <strain evidence="2 3">Sa1BUA2</strain>
    </source>
</reference>
<proteinExistence type="predicted"/>
<keyword evidence="1" id="KW-0812">Transmembrane</keyword>
<evidence type="ECO:0000256" key="1">
    <source>
        <dbReference type="SAM" id="Phobius"/>
    </source>
</evidence>
<accession>A0ABR8VN86</accession>
<keyword evidence="1" id="KW-1133">Transmembrane helix</keyword>
<feature type="transmembrane region" description="Helical" evidence="1">
    <location>
        <begin position="30"/>
        <end position="49"/>
    </location>
</feature>
<comment type="caution">
    <text evidence="2">The sequence shown here is derived from an EMBL/GenBank/DDBJ whole genome shotgun (WGS) entry which is preliminary data.</text>
</comment>
<dbReference type="Proteomes" id="UP000648182">
    <property type="component" value="Unassembled WGS sequence"/>
</dbReference>
<dbReference type="EMBL" id="JACSPV010000026">
    <property type="protein sequence ID" value="MBD8006226.1"/>
    <property type="molecule type" value="Genomic_DNA"/>
</dbReference>
<feature type="transmembrane region" description="Helical" evidence="1">
    <location>
        <begin position="61"/>
        <end position="82"/>
    </location>
</feature>
<protein>
    <submittedName>
        <fullName evidence="2">Uncharacterized protein</fullName>
    </submittedName>
</protein>
<keyword evidence="1" id="KW-0472">Membrane</keyword>
<name>A0ABR8VN86_9BACI</name>
<gene>
    <name evidence="2" type="ORF">H9631_14185</name>
</gene>